<dbReference type="AlphaFoldDB" id="A0A0L6VJF1"/>
<accession>A0A0L6VJF1</accession>
<feature type="region of interest" description="Disordered" evidence="1">
    <location>
        <begin position="1"/>
        <end position="21"/>
    </location>
</feature>
<evidence type="ECO:0000313" key="2">
    <source>
        <dbReference type="EMBL" id="KNZ60868.1"/>
    </source>
</evidence>
<dbReference type="Proteomes" id="UP000037035">
    <property type="component" value="Unassembled WGS sequence"/>
</dbReference>
<organism evidence="2 3">
    <name type="scientific">Puccinia sorghi</name>
    <dbReference type="NCBI Taxonomy" id="27349"/>
    <lineage>
        <taxon>Eukaryota</taxon>
        <taxon>Fungi</taxon>
        <taxon>Dikarya</taxon>
        <taxon>Basidiomycota</taxon>
        <taxon>Pucciniomycotina</taxon>
        <taxon>Pucciniomycetes</taxon>
        <taxon>Pucciniales</taxon>
        <taxon>Pucciniaceae</taxon>
        <taxon>Puccinia</taxon>
    </lineage>
</organism>
<dbReference type="VEuPathDB" id="FungiDB:VP01_148g15"/>
<evidence type="ECO:0000313" key="3">
    <source>
        <dbReference type="Proteomes" id="UP000037035"/>
    </source>
</evidence>
<proteinExistence type="predicted"/>
<reference evidence="2 3" key="1">
    <citation type="submission" date="2015-08" db="EMBL/GenBank/DDBJ databases">
        <title>Next Generation Sequencing and Analysis of the Genome of Puccinia sorghi L Schw, the Causal Agent of Maize Common Rust.</title>
        <authorList>
            <person name="Rochi L."/>
            <person name="Burguener G."/>
            <person name="Darino M."/>
            <person name="Turjanski A."/>
            <person name="Kreff E."/>
            <person name="Dieguez M.J."/>
            <person name="Sacco F."/>
        </authorList>
    </citation>
    <scope>NUCLEOTIDE SEQUENCE [LARGE SCALE GENOMIC DNA]</scope>
    <source>
        <strain evidence="2 3">RO10H11247</strain>
    </source>
</reference>
<dbReference type="EMBL" id="LAVV01005442">
    <property type="protein sequence ID" value="KNZ60868.1"/>
    <property type="molecule type" value="Genomic_DNA"/>
</dbReference>
<keyword evidence="3" id="KW-1185">Reference proteome</keyword>
<evidence type="ECO:0000256" key="1">
    <source>
        <dbReference type="SAM" id="MobiDB-lite"/>
    </source>
</evidence>
<sequence length="302" mass="34984">MNLDVTLGLEDESTSNEETDEDYDENLKALNNIEDKARALVAIQLQCYIRQLRRPPLSVTIYCTHLKIKASRERFECLMNTQRANDDNLEEIWLLWKWCFRWNVSHFFCLAEGTVELYTNRCIMAIVALKDRYDMWPTEEEHLEVQAEFEEVGFKGYTTPNAKAPMEFLPFRYAYIKLCHCSITPRLLLSWPVLIGTDSAFSPTINFFSILNNNRNSIKVVVENCIVLSDQRDLNRITAWINVCVFSISISDQMNSDVEFDKINNLVNASFLQAPSMTSVFTSLNTVFHFTLNPLCYYPGDS</sequence>
<protein>
    <submittedName>
        <fullName evidence="2">Uncharacterized protein</fullName>
    </submittedName>
</protein>
<name>A0A0L6VJF1_9BASI</name>
<gene>
    <name evidence="2" type="ORF">VP01_148g15</name>
</gene>
<comment type="caution">
    <text evidence="2">The sequence shown here is derived from an EMBL/GenBank/DDBJ whole genome shotgun (WGS) entry which is preliminary data.</text>
</comment>
<feature type="compositionally biased region" description="Acidic residues" evidence="1">
    <location>
        <begin position="9"/>
        <end position="21"/>
    </location>
</feature>